<evidence type="ECO:0000256" key="5">
    <source>
        <dbReference type="HAMAP-Rule" id="MF_02126"/>
    </source>
</evidence>
<comment type="function">
    <text evidence="5">Methylates the class 1 translation termination release factors RF1/PrfA and RF2/PrfB on the glutamine residue of the universally conserved GGQ motif.</text>
</comment>
<evidence type="ECO:0000256" key="4">
    <source>
        <dbReference type="ARBA" id="ARBA00048391"/>
    </source>
</evidence>
<dbReference type="SUPFAM" id="SSF53335">
    <property type="entry name" value="S-adenosyl-L-methionine-dependent methyltransferases"/>
    <property type="match status" value="1"/>
</dbReference>
<feature type="binding site" evidence="5">
    <location>
        <position position="203"/>
    </location>
    <ligand>
        <name>S-adenosyl-L-methionine</name>
        <dbReference type="ChEBI" id="CHEBI:59789"/>
    </ligand>
</feature>
<evidence type="ECO:0000256" key="2">
    <source>
        <dbReference type="ARBA" id="ARBA00022679"/>
    </source>
</evidence>
<dbReference type="HAMAP" id="MF_02126">
    <property type="entry name" value="RF_methyltr_PrmC"/>
    <property type="match status" value="1"/>
</dbReference>
<feature type="binding site" evidence="5">
    <location>
        <begin position="203"/>
        <end position="206"/>
    </location>
    <ligand>
        <name>substrate</name>
    </ligand>
</feature>
<dbReference type="Gene3D" id="1.10.8.10">
    <property type="entry name" value="DNA helicase RuvA subunit, C-terminal domain"/>
    <property type="match status" value="1"/>
</dbReference>
<dbReference type="PANTHER" id="PTHR18895">
    <property type="entry name" value="HEMK METHYLTRANSFERASE"/>
    <property type="match status" value="1"/>
</dbReference>
<dbReference type="GO" id="GO:0003676">
    <property type="term" value="F:nucleic acid binding"/>
    <property type="evidence" value="ECO:0007669"/>
    <property type="project" value="InterPro"/>
</dbReference>
<dbReference type="PROSITE" id="PS00092">
    <property type="entry name" value="N6_MTASE"/>
    <property type="match status" value="1"/>
</dbReference>
<comment type="caution">
    <text evidence="5">Lacks conserved residue(s) required for the propagation of feature annotation.</text>
</comment>
<dbReference type="InterPro" id="IPR019874">
    <property type="entry name" value="RF_methyltr_PrmC"/>
</dbReference>
<evidence type="ECO:0000259" key="6">
    <source>
        <dbReference type="Pfam" id="PF05175"/>
    </source>
</evidence>
<sequence length="305" mass="33300">MSLPLKELISYGQTQLENAGIEDAARDARGLYCFLDKLDNVGLMMHWQDVLQDNQCEAYFELIGRRAGGEPFQYITGTQEFMGFTFHVNPSVLIPRQDTETMVEDAVELITKGSLRGEEYAKASAIKEVLDLCCGSGAIGISLAKLCPKVKVTCSDISGEAVKTARGNAAALGCRSVKFEEGDMFAPFSGKLGKKKFDMIISNPPYIASHVIPSLQREVKDHEPMSALDGGADGLDFYRRIAEEAAAYLQKNGLLMLEIGCDQGGTVPELIENSGRFKDICCLKDLAGKDRIIAARLRGKKTSRA</sequence>
<dbReference type="Gene3D" id="3.40.50.150">
    <property type="entry name" value="Vaccinia Virus protein VP39"/>
    <property type="match status" value="1"/>
</dbReference>
<evidence type="ECO:0000259" key="7">
    <source>
        <dbReference type="Pfam" id="PF17827"/>
    </source>
</evidence>
<dbReference type="Pfam" id="PF17827">
    <property type="entry name" value="PrmC_N"/>
    <property type="match status" value="1"/>
</dbReference>
<dbReference type="InterPro" id="IPR002052">
    <property type="entry name" value="DNA_methylase_N6_adenine_CS"/>
</dbReference>
<name>A0A9D1I4Q9_9FIRM</name>
<gene>
    <name evidence="5 8" type="primary">prmC</name>
    <name evidence="8" type="ORF">IAD16_05385</name>
</gene>
<reference evidence="8" key="2">
    <citation type="journal article" date="2021" name="PeerJ">
        <title>Extensive microbial diversity within the chicken gut microbiome revealed by metagenomics and culture.</title>
        <authorList>
            <person name="Gilroy R."/>
            <person name="Ravi A."/>
            <person name="Getino M."/>
            <person name="Pursley I."/>
            <person name="Horton D.L."/>
            <person name="Alikhan N.F."/>
            <person name="Baker D."/>
            <person name="Gharbi K."/>
            <person name="Hall N."/>
            <person name="Watson M."/>
            <person name="Adriaenssens E.M."/>
            <person name="Foster-Nyarko E."/>
            <person name="Jarju S."/>
            <person name="Secka A."/>
            <person name="Antonio M."/>
            <person name="Oren A."/>
            <person name="Chaudhuri R.R."/>
            <person name="La Ragione R."/>
            <person name="Hildebrand F."/>
            <person name="Pallen M.J."/>
        </authorList>
    </citation>
    <scope>NUCLEOTIDE SEQUENCE</scope>
    <source>
        <strain evidence="8">11300</strain>
    </source>
</reference>
<dbReference type="NCBIfam" id="TIGR00536">
    <property type="entry name" value="hemK_fam"/>
    <property type="match status" value="1"/>
</dbReference>
<dbReference type="InterPro" id="IPR004556">
    <property type="entry name" value="HemK-like"/>
</dbReference>
<evidence type="ECO:0000256" key="3">
    <source>
        <dbReference type="ARBA" id="ARBA00022691"/>
    </source>
</evidence>
<organism evidence="8 9">
    <name type="scientific">Candidatus Fimisoma avicola</name>
    <dbReference type="NCBI Taxonomy" id="2840826"/>
    <lineage>
        <taxon>Bacteria</taxon>
        <taxon>Bacillati</taxon>
        <taxon>Bacillota</taxon>
        <taxon>Clostridia</taxon>
        <taxon>Eubacteriales</taxon>
        <taxon>Candidatus Fimisoma</taxon>
    </lineage>
</organism>
<feature type="domain" description="Methyltransferase small" evidence="6">
    <location>
        <begin position="125"/>
        <end position="209"/>
    </location>
</feature>
<dbReference type="InterPro" id="IPR007848">
    <property type="entry name" value="Small_mtfrase_dom"/>
</dbReference>
<evidence type="ECO:0000313" key="9">
    <source>
        <dbReference type="Proteomes" id="UP000824091"/>
    </source>
</evidence>
<proteinExistence type="inferred from homology"/>
<protein>
    <recommendedName>
        <fullName evidence="5">Release factor glutamine methyltransferase</fullName>
        <shortName evidence="5">RF MTase</shortName>
        <ecNumber evidence="5">2.1.1.297</ecNumber>
    </recommendedName>
    <alternativeName>
        <fullName evidence="5">N5-glutamine methyltransferase PrmC</fullName>
    </alternativeName>
    <alternativeName>
        <fullName evidence="5">Protein-(glutamine-N5) MTase PrmC</fullName>
    </alternativeName>
    <alternativeName>
        <fullName evidence="5">Protein-glutamine N-methyltransferase PrmC</fullName>
    </alternativeName>
</protein>
<keyword evidence="3 5" id="KW-0949">S-adenosyl-L-methionine</keyword>
<feature type="binding site" evidence="5">
    <location>
        <position position="156"/>
    </location>
    <ligand>
        <name>S-adenosyl-L-methionine</name>
        <dbReference type="ChEBI" id="CHEBI:59789"/>
    </ligand>
</feature>
<dbReference type="NCBIfam" id="TIGR03534">
    <property type="entry name" value="RF_mod_PrmC"/>
    <property type="match status" value="1"/>
</dbReference>
<dbReference type="EMBL" id="DVMO01000081">
    <property type="protein sequence ID" value="HIU27792.1"/>
    <property type="molecule type" value="Genomic_DNA"/>
</dbReference>
<evidence type="ECO:0000256" key="1">
    <source>
        <dbReference type="ARBA" id="ARBA00022603"/>
    </source>
</evidence>
<accession>A0A9D1I4Q9</accession>
<feature type="domain" description="Release factor glutamine methyltransferase N-terminal" evidence="7">
    <location>
        <begin position="7"/>
        <end position="77"/>
    </location>
</feature>
<dbReference type="Proteomes" id="UP000824091">
    <property type="component" value="Unassembled WGS sequence"/>
</dbReference>
<comment type="catalytic activity">
    <reaction evidence="4 5">
        <text>L-glutaminyl-[peptide chain release factor] + S-adenosyl-L-methionine = N(5)-methyl-L-glutaminyl-[peptide chain release factor] + S-adenosyl-L-homocysteine + H(+)</text>
        <dbReference type="Rhea" id="RHEA:42896"/>
        <dbReference type="Rhea" id="RHEA-COMP:10271"/>
        <dbReference type="Rhea" id="RHEA-COMP:10272"/>
        <dbReference type="ChEBI" id="CHEBI:15378"/>
        <dbReference type="ChEBI" id="CHEBI:30011"/>
        <dbReference type="ChEBI" id="CHEBI:57856"/>
        <dbReference type="ChEBI" id="CHEBI:59789"/>
        <dbReference type="ChEBI" id="CHEBI:61891"/>
        <dbReference type="EC" id="2.1.1.297"/>
    </reaction>
</comment>
<reference evidence="8" key="1">
    <citation type="submission" date="2020-10" db="EMBL/GenBank/DDBJ databases">
        <authorList>
            <person name="Gilroy R."/>
        </authorList>
    </citation>
    <scope>NUCLEOTIDE SEQUENCE</scope>
    <source>
        <strain evidence="8">11300</strain>
    </source>
</reference>
<dbReference type="InterPro" id="IPR029063">
    <property type="entry name" value="SAM-dependent_MTases_sf"/>
</dbReference>
<comment type="similarity">
    <text evidence="5">Belongs to the protein N5-glutamine methyltransferase family. PrmC subfamily.</text>
</comment>
<dbReference type="AlphaFoldDB" id="A0A9D1I4Q9"/>
<keyword evidence="2 5" id="KW-0808">Transferase</keyword>
<dbReference type="GO" id="GO:0032259">
    <property type="term" value="P:methylation"/>
    <property type="evidence" value="ECO:0007669"/>
    <property type="project" value="UniProtKB-KW"/>
</dbReference>
<dbReference type="Pfam" id="PF05175">
    <property type="entry name" value="MTS"/>
    <property type="match status" value="1"/>
</dbReference>
<dbReference type="InterPro" id="IPR050320">
    <property type="entry name" value="N5-glutamine_MTase"/>
</dbReference>
<keyword evidence="1 5" id="KW-0489">Methyltransferase</keyword>
<evidence type="ECO:0000313" key="8">
    <source>
        <dbReference type="EMBL" id="HIU27792.1"/>
    </source>
</evidence>
<dbReference type="CDD" id="cd02440">
    <property type="entry name" value="AdoMet_MTases"/>
    <property type="match status" value="1"/>
</dbReference>
<dbReference type="PANTHER" id="PTHR18895:SF74">
    <property type="entry name" value="MTRF1L RELEASE FACTOR GLUTAMINE METHYLTRANSFERASE"/>
    <property type="match status" value="1"/>
</dbReference>
<dbReference type="GO" id="GO:0102559">
    <property type="term" value="F:peptide chain release factor N(5)-glutamine methyltransferase activity"/>
    <property type="evidence" value="ECO:0007669"/>
    <property type="project" value="UniProtKB-EC"/>
</dbReference>
<comment type="caution">
    <text evidence="8">The sequence shown here is derived from an EMBL/GenBank/DDBJ whole genome shotgun (WGS) entry which is preliminary data.</text>
</comment>
<dbReference type="InterPro" id="IPR040758">
    <property type="entry name" value="PrmC_N"/>
</dbReference>
<dbReference type="EC" id="2.1.1.297" evidence="5"/>